<dbReference type="Pfam" id="PF16124">
    <property type="entry name" value="RecQ_Zn_bind"/>
    <property type="match status" value="1"/>
</dbReference>
<dbReference type="InterPro" id="IPR014001">
    <property type="entry name" value="Helicase_ATP-bd"/>
</dbReference>
<accession>A0A1E3A470</accession>
<dbReference type="GO" id="GO:0006281">
    <property type="term" value="P:DNA repair"/>
    <property type="evidence" value="ECO:0007669"/>
    <property type="project" value="UniProtKB-KW"/>
</dbReference>
<dbReference type="NCBIfam" id="TIGR00614">
    <property type="entry name" value="recQ_fam"/>
    <property type="match status" value="1"/>
</dbReference>
<dbReference type="InterPro" id="IPR004589">
    <property type="entry name" value="DNA_helicase_ATP-dep_RecQ"/>
</dbReference>
<evidence type="ECO:0000256" key="17">
    <source>
        <dbReference type="SAM" id="MobiDB-lite"/>
    </source>
</evidence>
<dbReference type="InterPro" id="IPR032284">
    <property type="entry name" value="RecQ_Zn-bd"/>
</dbReference>
<keyword evidence="7 21" id="KW-0378">Hydrolase</keyword>
<dbReference type="Gene3D" id="3.40.50.300">
    <property type="entry name" value="P-loop containing nucleotide triphosphate hydrolases"/>
    <property type="match status" value="2"/>
</dbReference>
<dbReference type="AlphaFoldDB" id="A0A1E3A470"/>
<keyword evidence="12" id="KW-0233">DNA recombination</keyword>
<dbReference type="PANTHER" id="PTHR13710">
    <property type="entry name" value="DNA HELICASE RECQ FAMILY MEMBER"/>
    <property type="match status" value="1"/>
</dbReference>
<dbReference type="InterPro" id="IPR011545">
    <property type="entry name" value="DEAD/DEAH_box_helicase_dom"/>
</dbReference>
<evidence type="ECO:0000256" key="12">
    <source>
        <dbReference type="ARBA" id="ARBA00023172"/>
    </source>
</evidence>
<keyword evidence="14" id="KW-0413">Isomerase</keyword>
<dbReference type="GO" id="GO:0043138">
    <property type="term" value="F:3'-5' DNA helicase activity"/>
    <property type="evidence" value="ECO:0007669"/>
    <property type="project" value="UniProtKB-EC"/>
</dbReference>
<dbReference type="InterPro" id="IPR018982">
    <property type="entry name" value="RQC_domain"/>
</dbReference>
<dbReference type="InterPro" id="IPR044876">
    <property type="entry name" value="HRDC_dom_sf"/>
</dbReference>
<comment type="catalytic activity">
    <reaction evidence="15">
        <text>Couples ATP hydrolysis with the unwinding of duplex DNA by translocating in the 3'-5' direction.</text>
        <dbReference type="EC" id="5.6.2.4"/>
    </reaction>
</comment>
<keyword evidence="5" id="KW-0547">Nucleotide-binding</keyword>
<keyword evidence="6" id="KW-0227">DNA damage</keyword>
<dbReference type="InterPro" id="IPR006293">
    <property type="entry name" value="DNA_helicase_ATP-dep_RecQ_bac"/>
</dbReference>
<dbReference type="InterPro" id="IPR001650">
    <property type="entry name" value="Helicase_C-like"/>
</dbReference>
<dbReference type="PROSITE" id="PS50967">
    <property type="entry name" value="HRDC"/>
    <property type="match status" value="1"/>
</dbReference>
<dbReference type="SUPFAM" id="SSF46785">
    <property type="entry name" value="Winged helix' DNA-binding domain"/>
    <property type="match status" value="1"/>
</dbReference>
<dbReference type="SUPFAM" id="SSF47819">
    <property type="entry name" value="HRDC-like"/>
    <property type="match status" value="1"/>
</dbReference>
<dbReference type="SMART" id="SM00341">
    <property type="entry name" value="HRDC"/>
    <property type="match status" value="1"/>
</dbReference>
<dbReference type="GO" id="GO:0006310">
    <property type="term" value="P:DNA recombination"/>
    <property type="evidence" value="ECO:0007669"/>
    <property type="project" value="UniProtKB-UniRule"/>
</dbReference>
<evidence type="ECO:0000256" key="1">
    <source>
        <dbReference type="ARBA" id="ARBA00001946"/>
    </source>
</evidence>
<comment type="cofactor">
    <cofactor evidence="1">
        <name>Mg(2+)</name>
        <dbReference type="ChEBI" id="CHEBI:18420"/>
    </cofactor>
</comment>
<dbReference type="EMBL" id="MCGH01000003">
    <property type="protein sequence ID" value="ODM03565.1"/>
    <property type="molecule type" value="Genomic_DNA"/>
</dbReference>
<dbReference type="GO" id="GO:0005524">
    <property type="term" value="F:ATP binding"/>
    <property type="evidence" value="ECO:0007669"/>
    <property type="project" value="UniProtKB-KW"/>
</dbReference>
<dbReference type="GO" id="GO:0016787">
    <property type="term" value="F:hydrolase activity"/>
    <property type="evidence" value="ECO:0007669"/>
    <property type="project" value="UniProtKB-KW"/>
</dbReference>
<evidence type="ECO:0000313" key="22">
    <source>
        <dbReference type="Proteomes" id="UP000094067"/>
    </source>
</evidence>
<evidence type="ECO:0000259" key="19">
    <source>
        <dbReference type="PROSITE" id="PS51192"/>
    </source>
</evidence>
<comment type="cofactor">
    <cofactor evidence="2">
        <name>Zn(2+)</name>
        <dbReference type="ChEBI" id="CHEBI:29105"/>
    </cofactor>
</comment>
<comment type="caution">
    <text evidence="21">The sequence shown here is derived from an EMBL/GenBank/DDBJ whole genome shotgun (WGS) entry which is preliminary data.</text>
</comment>
<dbReference type="CDD" id="cd18794">
    <property type="entry name" value="SF2_C_RecQ"/>
    <property type="match status" value="1"/>
</dbReference>
<reference evidence="21 22" key="1">
    <citation type="submission" date="2016-07" db="EMBL/GenBank/DDBJ databases">
        <title>Characterization of isolates of Eisenbergiella tayi derived from blood cultures, using whole genome sequencing.</title>
        <authorList>
            <person name="Burdz T."/>
            <person name="Wiebe D."/>
            <person name="Huynh C."/>
            <person name="Bernard K."/>
        </authorList>
    </citation>
    <scope>NUCLEOTIDE SEQUENCE [LARGE SCALE GENOMIC DNA]</scope>
    <source>
        <strain evidence="21 22">NML 110608</strain>
    </source>
</reference>
<dbReference type="GO" id="GO:0009378">
    <property type="term" value="F:four-way junction helicase activity"/>
    <property type="evidence" value="ECO:0007669"/>
    <property type="project" value="TreeGrafter"/>
</dbReference>
<evidence type="ECO:0000313" key="21">
    <source>
        <dbReference type="EMBL" id="ODM03565.1"/>
    </source>
</evidence>
<dbReference type="InterPro" id="IPR036390">
    <property type="entry name" value="WH_DNA-bd_sf"/>
</dbReference>
<dbReference type="GO" id="GO:0003677">
    <property type="term" value="F:DNA binding"/>
    <property type="evidence" value="ECO:0007669"/>
    <property type="project" value="UniProtKB-KW"/>
</dbReference>
<evidence type="ECO:0000256" key="14">
    <source>
        <dbReference type="ARBA" id="ARBA00023235"/>
    </source>
</evidence>
<dbReference type="FunFam" id="3.40.50.300:FF:000296">
    <property type="entry name" value="ATP-dependent DNA helicase RecQ"/>
    <property type="match status" value="1"/>
</dbReference>
<evidence type="ECO:0000259" key="18">
    <source>
        <dbReference type="PROSITE" id="PS50967"/>
    </source>
</evidence>
<dbReference type="GO" id="GO:0043590">
    <property type="term" value="C:bacterial nucleoid"/>
    <property type="evidence" value="ECO:0007669"/>
    <property type="project" value="TreeGrafter"/>
</dbReference>
<dbReference type="FunFam" id="1.10.150.80:FF:000002">
    <property type="entry name" value="ATP-dependent DNA helicase RecQ"/>
    <property type="match status" value="1"/>
</dbReference>
<evidence type="ECO:0000256" key="13">
    <source>
        <dbReference type="ARBA" id="ARBA00023204"/>
    </source>
</evidence>
<evidence type="ECO:0000256" key="5">
    <source>
        <dbReference type="ARBA" id="ARBA00022741"/>
    </source>
</evidence>
<protein>
    <recommendedName>
        <fullName evidence="16">DNA helicase RecQ</fullName>
        <ecNumber evidence="16">5.6.2.4</ecNumber>
    </recommendedName>
</protein>
<organism evidence="21 22">
    <name type="scientific">Eisenbergiella tayi</name>
    <dbReference type="NCBI Taxonomy" id="1432052"/>
    <lineage>
        <taxon>Bacteria</taxon>
        <taxon>Bacillati</taxon>
        <taxon>Bacillota</taxon>
        <taxon>Clostridia</taxon>
        <taxon>Lachnospirales</taxon>
        <taxon>Lachnospiraceae</taxon>
        <taxon>Eisenbergiella</taxon>
    </lineage>
</organism>
<dbReference type="GO" id="GO:0009432">
    <property type="term" value="P:SOS response"/>
    <property type="evidence" value="ECO:0007669"/>
    <property type="project" value="UniProtKB-UniRule"/>
</dbReference>
<keyword evidence="10" id="KW-0067">ATP-binding</keyword>
<keyword evidence="9" id="KW-0862">Zinc</keyword>
<dbReference type="Gene3D" id="1.10.150.80">
    <property type="entry name" value="HRDC domain"/>
    <property type="match status" value="1"/>
</dbReference>
<evidence type="ECO:0000256" key="8">
    <source>
        <dbReference type="ARBA" id="ARBA00022806"/>
    </source>
</evidence>
<evidence type="ECO:0000256" key="4">
    <source>
        <dbReference type="ARBA" id="ARBA00022723"/>
    </source>
</evidence>
<dbReference type="InterPro" id="IPR002121">
    <property type="entry name" value="HRDC_dom"/>
</dbReference>
<evidence type="ECO:0000256" key="9">
    <source>
        <dbReference type="ARBA" id="ARBA00022833"/>
    </source>
</evidence>
<dbReference type="PROSITE" id="PS51194">
    <property type="entry name" value="HELICASE_CTER"/>
    <property type="match status" value="1"/>
</dbReference>
<dbReference type="SMART" id="SM00487">
    <property type="entry name" value="DEXDc"/>
    <property type="match status" value="1"/>
</dbReference>
<evidence type="ECO:0000256" key="2">
    <source>
        <dbReference type="ARBA" id="ARBA00001947"/>
    </source>
</evidence>
<dbReference type="InterPro" id="IPR036388">
    <property type="entry name" value="WH-like_DNA-bd_sf"/>
</dbReference>
<dbReference type="InterPro" id="IPR010997">
    <property type="entry name" value="HRDC-like_sf"/>
</dbReference>
<dbReference type="PANTHER" id="PTHR13710:SF105">
    <property type="entry name" value="ATP-DEPENDENT DNA HELICASE Q1"/>
    <property type="match status" value="1"/>
</dbReference>
<evidence type="ECO:0000256" key="6">
    <source>
        <dbReference type="ARBA" id="ARBA00022763"/>
    </source>
</evidence>
<keyword evidence="13" id="KW-0234">DNA repair</keyword>
<feature type="domain" description="Helicase ATP-binding" evidence="19">
    <location>
        <begin position="24"/>
        <end position="193"/>
    </location>
</feature>
<dbReference type="OrthoDB" id="9763310at2"/>
<evidence type="ECO:0000259" key="20">
    <source>
        <dbReference type="PROSITE" id="PS51194"/>
    </source>
</evidence>
<dbReference type="Pfam" id="PF00270">
    <property type="entry name" value="DEAD"/>
    <property type="match status" value="1"/>
</dbReference>
<name>A0A1E3A470_9FIRM</name>
<dbReference type="PATRIC" id="fig|1432052.4.peg.4842"/>
<feature type="compositionally biased region" description="Basic and acidic residues" evidence="17">
    <location>
        <begin position="514"/>
        <end position="526"/>
    </location>
</feature>
<dbReference type="SUPFAM" id="SSF52540">
    <property type="entry name" value="P-loop containing nucleoside triphosphate hydrolases"/>
    <property type="match status" value="1"/>
</dbReference>
<feature type="domain" description="HRDC" evidence="18">
    <location>
        <begin position="540"/>
        <end position="620"/>
    </location>
</feature>
<keyword evidence="11" id="KW-0238">DNA-binding</keyword>
<keyword evidence="4" id="KW-0479">Metal-binding</keyword>
<evidence type="ECO:0000256" key="7">
    <source>
        <dbReference type="ARBA" id="ARBA00022801"/>
    </source>
</evidence>
<dbReference type="RefSeq" id="WP_081331341.1">
    <property type="nucleotide sequence ID" value="NZ_JAWYUW010000094.1"/>
</dbReference>
<dbReference type="Gene3D" id="1.10.10.10">
    <property type="entry name" value="Winged helix-like DNA-binding domain superfamily/Winged helix DNA-binding domain"/>
    <property type="match status" value="1"/>
</dbReference>
<evidence type="ECO:0000256" key="16">
    <source>
        <dbReference type="NCBIfam" id="TIGR01389"/>
    </source>
</evidence>
<dbReference type="PROSITE" id="PS51192">
    <property type="entry name" value="HELICASE_ATP_BIND_1"/>
    <property type="match status" value="1"/>
</dbReference>
<dbReference type="GO" id="GO:0030894">
    <property type="term" value="C:replisome"/>
    <property type="evidence" value="ECO:0007669"/>
    <property type="project" value="TreeGrafter"/>
</dbReference>
<evidence type="ECO:0000256" key="15">
    <source>
        <dbReference type="ARBA" id="ARBA00034617"/>
    </source>
</evidence>
<feature type="domain" description="Helicase C-terminal" evidence="20">
    <location>
        <begin position="210"/>
        <end position="360"/>
    </location>
</feature>
<dbReference type="Pfam" id="PF09382">
    <property type="entry name" value="RQC"/>
    <property type="match status" value="1"/>
</dbReference>
<dbReference type="GO" id="GO:0006260">
    <property type="term" value="P:DNA replication"/>
    <property type="evidence" value="ECO:0007669"/>
    <property type="project" value="InterPro"/>
</dbReference>
<dbReference type="Pfam" id="PF00271">
    <property type="entry name" value="Helicase_C"/>
    <property type="match status" value="1"/>
</dbReference>
<feature type="region of interest" description="Disordered" evidence="17">
    <location>
        <begin position="514"/>
        <end position="535"/>
    </location>
</feature>
<evidence type="ECO:0000256" key="10">
    <source>
        <dbReference type="ARBA" id="ARBA00022840"/>
    </source>
</evidence>
<dbReference type="InterPro" id="IPR027417">
    <property type="entry name" value="P-loop_NTPase"/>
</dbReference>
<keyword evidence="8 21" id="KW-0347">Helicase</keyword>
<dbReference type="GO" id="GO:0046872">
    <property type="term" value="F:metal ion binding"/>
    <property type="evidence" value="ECO:0007669"/>
    <property type="project" value="UniProtKB-KW"/>
</dbReference>
<sequence>MDKNQILKQYFGYDSFREGQEELINSILEGRDTFGIMPTGSGKSLCFQVPALMMEGITLVISPLISLMKDQVMALNQAGVHAAFLNSSLSTNQYFKALSFAKEGRYKIIYVAPERLLTESFLEFAVNTQISMLTIDEVHCVSQWGQDFRPSYLKIVDFIKMLPQRPVISAFTATATKEVREDIVNILELEAPFIATTGYDRPNLYLEVQSPKDKYSALREFISLHPDQCGIVYCLTRKLVEEVSMKLVRDGFSVTRYHAGLGDYERQKNQDDFIYDRAQIMIATNAFGMGIDKSNVRFVIHYNMPKSIEAYYQEIGRCSRDGEPGVCLLYYGGQDVVTNQLFVDNNQENKELDYETREIVLERDRERLRKMTFYCFTNECLRDYILRYFGEYGGNYCGNCSNCLTQFEEVDVTEIAAVLIGCVQSCRQRYGTNVILDTVRGAKTAKIRQYRMDENPHYGELATVPIYKLRQVMNYLMLNEYLAVTNDEYTIVKLTGKSKDILEENETIIMKMAKEQEHQAKTASDRKGKKNRRAADVDLDEEDEKLFESLRSLRAEIARKEGVPPYIVFSDKSLVHMCVIRPVNKNEMLSVGGVGEFKFEKYGEQFLQRVKEFSKEYRKTDDPDGLGAVDFSSLDYDVPQDYEGDTAASWEEPVVRTAAGKKNKTEFVMTEEIASQMHYAARMSLSDLVGQMNDLRDENNTKRLTIKAVEQMLLDEGLFELKFVNRVPLRQITEYGTDFGIEAETRISSKGNEYEVFYYTEEAQRGIVELLLTADSNSGS</sequence>
<evidence type="ECO:0000256" key="11">
    <source>
        <dbReference type="ARBA" id="ARBA00023125"/>
    </source>
</evidence>
<gene>
    <name evidence="21" type="primary">recQ</name>
    <name evidence="21" type="ORF">BEI61_04363</name>
</gene>
<comment type="similarity">
    <text evidence="3">Belongs to the helicase family. RecQ subfamily.</text>
</comment>
<dbReference type="SMART" id="SM00490">
    <property type="entry name" value="HELICc"/>
    <property type="match status" value="1"/>
</dbReference>
<dbReference type="EC" id="5.6.2.4" evidence="16"/>
<dbReference type="GO" id="GO:0005737">
    <property type="term" value="C:cytoplasm"/>
    <property type="evidence" value="ECO:0007669"/>
    <property type="project" value="TreeGrafter"/>
</dbReference>
<evidence type="ECO:0000256" key="3">
    <source>
        <dbReference type="ARBA" id="ARBA00005446"/>
    </source>
</evidence>
<dbReference type="SMART" id="SM00956">
    <property type="entry name" value="RQC"/>
    <property type="match status" value="1"/>
</dbReference>
<dbReference type="NCBIfam" id="TIGR01389">
    <property type="entry name" value="recQ"/>
    <property type="match status" value="1"/>
</dbReference>
<proteinExistence type="inferred from homology"/>
<dbReference type="Proteomes" id="UP000094067">
    <property type="component" value="Unassembled WGS sequence"/>
</dbReference>
<dbReference type="Pfam" id="PF00570">
    <property type="entry name" value="HRDC"/>
    <property type="match status" value="1"/>
</dbReference>
<dbReference type="CDD" id="cd17920">
    <property type="entry name" value="DEXHc_RecQ"/>
    <property type="match status" value="1"/>
</dbReference>